<name>A0ACC2P8E2_9HYME</name>
<proteinExistence type="predicted"/>
<dbReference type="Proteomes" id="UP001239111">
    <property type="component" value="Chromosome 2"/>
</dbReference>
<accession>A0ACC2P8E2</accession>
<dbReference type="EMBL" id="CM056742">
    <property type="protein sequence ID" value="KAJ8678717.1"/>
    <property type="molecule type" value="Genomic_DNA"/>
</dbReference>
<keyword evidence="2" id="KW-1185">Reference proteome</keyword>
<comment type="caution">
    <text evidence="1">The sequence shown here is derived from an EMBL/GenBank/DDBJ whole genome shotgun (WGS) entry which is preliminary data.</text>
</comment>
<protein>
    <submittedName>
        <fullName evidence="1">Uncharacterized protein</fullName>
    </submittedName>
</protein>
<organism evidence="1 2">
    <name type="scientific">Eretmocerus hayati</name>
    <dbReference type="NCBI Taxonomy" id="131215"/>
    <lineage>
        <taxon>Eukaryota</taxon>
        <taxon>Metazoa</taxon>
        <taxon>Ecdysozoa</taxon>
        <taxon>Arthropoda</taxon>
        <taxon>Hexapoda</taxon>
        <taxon>Insecta</taxon>
        <taxon>Pterygota</taxon>
        <taxon>Neoptera</taxon>
        <taxon>Endopterygota</taxon>
        <taxon>Hymenoptera</taxon>
        <taxon>Apocrita</taxon>
        <taxon>Proctotrupomorpha</taxon>
        <taxon>Chalcidoidea</taxon>
        <taxon>Aphelinidae</taxon>
        <taxon>Aphelininae</taxon>
        <taxon>Eretmocerus</taxon>
    </lineage>
</organism>
<reference evidence="1" key="1">
    <citation type="submission" date="2023-04" db="EMBL/GenBank/DDBJ databases">
        <title>A chromosome-level genome assembly of the parasitoid wasp Eretmocerus hayati.</title>
        <authorList>
            <person name="Zhong Y."/>
            <person name="Liu S."/>
            <person name="Liu Y."/>
        </authorList>
    </citation>
    <scope>NUCLEOTIDE SEQUENCE</scope>
    <source>
        <strain evidence="1">ZJU_SS_LIU_2023</strain>
    </source>
</reference>
<gene>
    <name evidence="1" type="ORF">QAD02_014504</name>
</gene>
<feature type="non-terminal residue" evidence="1">
    <location>
        <position position="1"/>
    </location>
</feature>
<evidence type="ECO:0000313" key="1">
    <source>
        <dbReference type="EMBL" id="KAJ8678717.1"/>
    </source>
</evidence>
<evidence type="ECO:0000313" key="2">
    <source>
        <dbReference type="Proteomes" id="UP001239111"/>
    </source>
</evidence>
<sequence length="260" mass="30129">IYCFLWFIGHSVATYEEVRDRFDLTPDTVSNIVTKVSDFVGSLATETVRWPTQEEMDETKQYYEQKYGIPGVFADIDGTEIKINKPKTDHRSYYDRKGFYSVEMQVICDHKHRILHFCLGRPGKEHDAEQYSNSRVYKIFAAKNVVTAYKDNGHLLPYQRRFNKILSECRVDVEHTIGILKQMFRILYHVRLQPGMRRLKVIRACVVLHNVASTGDIKFLEAPLETCRCQTCRNSQPDSDPDSSDEEPDLVIDDHVTGAQ</sequence>